<evidence type="ECO:0000259" key="7">
    <source>
        <dbReference type="PROSITE" id="PS51186"/>
    </source>
</evidence>
<protein>
    <submittedName>
        <fullName evidence="8">Integral membrane</fullName>
    </submittedName>
</protein>
<evidence type="ECO:0000256" key="4">
    <source>
        <dbReference type="ARBA" id="ARBA00023136"/>
    </source>
</evidence>
<feature type="transmembrane region" description="Helical" evidence="6">
    <location>
        <begin position="53"/>
        <end position="71"/>
    </location>
</feature>
<organism evidence="8 9">
    <name type="scientific">Fusarium agapanthi</name>
    <dbReference type="NCBI Taxonomy" id="1803897"/>
    <lineage>
        <taxon>Eukaryota</taxon>
        <taxon>Fungi</taxon>
        <taxon>Dikarya</taxon>
        <taxon>Ascomycota</taxon>
        <taxon>Pezizomycotina</taxon>
        <taxon>Sordariomycetes</taxon>
        <taxon>Hypocreomycetidae</taxon>
        <taxon>Hypocreales</taxon>
        <taxon>Nectriaceae</taxon>
        <taxon>Fusarium</taxon>
        <taxon>Fusarium fujikuroi species complex</taxon>
    </lineage>
</organism>
<dbReference type="InterPro" id="IPR052337">
    <property type="entry name" value="SAT4-like"/>
</dbReference>
<reference evidence="8" key="1">
    <citation type="submission" date="2020-01" db="EMBL/GenBank/DDBJ databases">
        <title>Identification and distribution of gene clusters putatively required for synthesis of sphingolipid metabolism inhibitors in phylogenetically diverse species of the filamentous fungus Fusarium.</title>
        <authorList>
            <person name="Kim H.-S."/>
            <person name="Busman M."/>
            <person name="Brown D.W."/>
            <person name="Divon H."/>
            <person name="Uhlig S."/>
            <person name="Proctor R.H."/>
        </authorList>
    </citation>
    <scope>NUCLEOTIDE SEQUENCE</scope>
    <source>
        <strain evidence="8">NRRL 31653</strain>
    </source>
</reference>
<sequence>MNIAAEKMAAKAGESRSGVVIGVSVSSMALSAVMVGLRPWCRRERQMLGLDDVTAVVALACIFGCGSSIVAMTDYGLGRHIYTLSPQQITLYLQCFWLSILFYTYALFAIKLTFLIHYYRIMSVSNMRWLYLGALGFIIVWGTFQGIGVFFFCTPIQAFWDSDVKGRCTLSQPTMWLISGIVHIVTDFAIIIMPLPIVWKLQLPRPQKIYLTGIFGLGTLTLAVAILRVQWLDPVADMTWWNVTAASWSMAEIVSGITCACLPTFKPLLVGIKNWFPRSNDGDSTIYLQDQGIEGLGLTGSTLGACEGHGGVGTGPKVPTSISMYGTQTSISAFQSGNKSKRKPEQTWISTPPLLASPLLTVNLSKNIPTLYHAESMTIRLIEASEEHLPAIARIATSAFHPNTDALSRRLFPPHLQPKNLPDGEAAYDWRFARKASSLASSESHLVVAIDEEKGQDDQVVGFSLWDAPPAAGGDSESSKEIQCTALDKEAYNEMKTIVNQDAADTFGDKGIAGVWRMFPTRLSPATVTDRLDLDYIGVSPGNQRRGIGKMLLQWGLDHAAAEGKDCYLVATEAGRPLYVAAGFKDVRIVSILGIPHYSMILRADSS</sequence>
<keyword evidence="2 6" id="KW-0812">Transmembrane</keyword>
<comment type="similarity">
    <text evidence="5">Belongs to the SAT4 family.</text>
</comment>
<comment type="caution">
    <text evidence="8">The sequence shown here is derived from an EMBL/GenBank/DDBJ whole genome shotgun (WGS) entry which is preliminary data.</text>
</comment>
<comment type="subcellular location">
    <subcellularLocation>
        <location evidence="1">Membrane</location>
        <topology evidence="1">Multi-pass membrane protein</topology>
    </subcellularLocation>
</comment>
<dbReference type="PANTHER" id="PTHR33048">
    <property type="entry name" value="PTH11-LIKE INTEGRAL MEMBRANE PROTEIN (AFU_ORTHOLOGUE AFUA_5G11245)"/>
    <property type="match status" value="1"/>
</dbReference>
<dbReference type="InterPro" id="IPR049326">
    <property type="entry name" value="Rhodopsin_dom_fungi"/>
</dbReference>
<feature type="transmembrane region" description="Helical" evidence="6">
    <location>
        <begin position="20"/>
        <end position="41"/>
    </location>
</feature>
<dbReference type="AlphaFoldDB" id="A0A9P5BJ00"/>
<proteinExistence type="inferred from homology"/>
<accession>A0A9P5BJ00</accession>
<gene>
    <name evidence="8" type="ORF">FAGAP_1049</name>
</gene>
<feature type="transmembrane region" description="Helical" evidence="6">
    <location>
        <begin position="129"/>
        <end position="160"/>
    </location>
</feature>
<dbReference type="Gene3D" id="3.40.630.30">
    <property type="match status" value="1"/>
</dbReference>
<dbReference type="Proteomes" id="UP000737391">
    <property type="component" value="Unassembled WGS sequence"/>
</dbReference>
<evidence type="ECO:0000256" key="5">
    <source>
        <dbReference type="ARBA" id="ARBA00038359"/>
    </source>
</evidence>
<dbReference type="GO" id="GO:0016747">
    <property type="term" value="F:acyltransferase activity, transferring groups other than amino-acyl groups"/>
    <property type="evidence" value="ECO:0007669"/>
    <property type="project" value="InterPro"/>
</dbReference>
<feature type="transmembrane region" description="Helical" evidence="6">
    <location>
        <begin position="91"/>
        <end position="117"/>
    </location>
</feature>
<evidence type="ECO:0000313" key="9">
    <source>
        <dbReference type="Proteomes" id="UP000737391"/>
    </source>
</evidence>
<feature type="transmembrane region" description="Helical" evidence="6">
    <location>
        <begin position="175"/>
        <end position="197"/>
    </location>
</feature>
<evidence type="ECO:0000256" key="6">
    <source>
        <dbReference type="SAM" id="Phobius"/>
    </source>
</evidence>
<evidence type="ECO:0000256" key="2">
    <source>
        <dbReference type="ARBA" id="ARBA00022692"/>
    </source>
</evidence>
<dbReference type="GO" id="GO:0016020">
    <property type="term" value="C:membrane"/>
    <property type="evidence" value="ECO:0007669"/>
    <property type="project" value="UniProtKB-SubCell"/>
</dbReference>
<dbReference type="Pfam" id="PF20684">
    <property type="entry name" value="Fung_rhodopsin"/>
    <property type="match status" value="1"/>
</dbReference>
<dbReference type="PANTHER" id="PTHR33048:SF47">
    <property type="entry name" value="INTEGRAL MEMBRANE PROTEIN-RELATED"/>
    <property type="match status" value="1"/>
</dbReference>
<dbReference type="Pfam" id="PF00583">
    <property type="entry name" value="Acetyltransf_1"/>
    <property type="match status" value="1"/>
</dbReference>
<dbReference type="SUPFAM" id="SSF55729">
    <property type="entry name" value="Acyl-CoA N-acyltransferases (Nat)"/>
    <property type="match status" value="1"/>
</dbReference>
<dbReference type="EMBL" id="LUFC02000060">
    <property type="protein sequence ID" value="KAF4502708.1"/>
    <property type="molecule type" value="Genomic_DNA"/>
</dbReference>
<evidence type="ECO:0000256" key="3">
    <source>
        <dbReference type="ARBA" id="ARBA00022989"/>
    </source>
</evidence>
<keyword evidence="9" id="KW-1185">Reference proteome</keyword>
<dbReference type="CDD" id="cd04301">
    <property type="entry name" value="NAT_SF"/>
    <property type="match status" value="1"/>
</dbReference>
<feature type="transmembrane region" description="Helical" evidence="6">
    <location>
        <begin position="209"/>
        <end position="231"/>
    </location>
</feature>
<evidence type="ECO:0000313" key="8">
    <source>
        <dbReference type="EMBL" id="KAF4502708.1"/>
    </source>
</evidence>
<feature type="domain" description="N-acetyltransferase" evidence="7">
    <location>
        <begin position="463"/>
        <end position="605"/>
    </location>
</feature>
<dbReference type="InterPro" id="IPR000182">
    <property type="entry name" value="GNAT_dom"/>
</dbReference>
<dbReference type="PROSITE" id="PS51186">
    <property type="entry name" value="GNAT"/>
    <property type="match status" value="1"/>
</dbReference>
<name>A0A9P5BJ00_9HYPO</name>
<keyword evidence="4 6" id="KW-0472">Membrane</keyword>
<dbReference type="OrthoDB" id="10017208at2759"/>
<dbReference type="InterPro" id="IPR016181">
    <property type="entry name" value="Acyl_CoA_acyltransferase"/>
</dbReference>
<keyword evidence="3 6" id="KW-1133">Transmembrane helix</keyword>
<evidence type="ECO:0000256" key="1">
    <source>
        <dbReference type="ARBA" id="ARBA00004141"/>
    </source>
</evidence>